<accession>A0A7J6S7K7</accession>
<feature type="non-terminal residue" evidence="4">
    <location>
        <position position="1"/>
    </location>
</feature>
<dbReference type="AlphaFoldDB" id="A0A7J6S7K7"/>
<dbReference type="EMBL" id="JABANO010020373">
    <property type="protein sequence ID" value="KAF4728625.1"/>
    <property type="molecule type" value="Genomic_DNA"/>
</dbReference>
<keyword evidence="5" id="KW-1185">Reference proteome</keyword>
<sequence length="79" mass="9202">SGHRGFAFVEFVSRSEALAAMEALQHTHLYGRRLVLEPAAHEDTSIETARLKQDMKEERKRHERMNESAKRRKINALEE</sequence>
<feature type="compositionally biased region" description="Basic and acidic residues" evidence="2">
    <location>
        <begin position="53"/>
        <end position="69"/>
    </location>
</feature>
<dbReference type="InterPro" id="IPR000504">
    <property type="entry name" value="RRM_dom"/>
</dbReference>
<evidence type="ECO:0000259" key="3">
    <source>
        <dbReference type="PROSITE" id="PS50102"/>
    </source>
</evidence>
<dbReference type="PROSITE" id="PS50102">
    <property type="entry name" value="RRM"/>
    <property type="match status" value="1"/>
</dbReference>
<dbReference type="Gene3D" id="3.30.70.330">
    <property type="match status" value="1"/>
</dbReference>
<feature type="region of interest" description="Disordered" evidence="2">
    <location>
        <begin position="53"/>
        <end position="79"/>
    </location>
</feature>
<dbReference type="InterPro" id="IPR035979">
    <property type="entry name" value="RBD_domain_sf"/>
</dbReference>
<feature type="compositionally biased region" description="Basic residues" evidence="2">
    <location>
        <begin position="70"/>
        <end position="79"/>
    </location>
</feature>
<name>A0A7J6S7K7_PEROL</name>
<reference evidence="4 5" key="1">
    <citation type="submission" date="2020-04" db="EMBL/GenBank/DDBJ databases">
        <title>Perkinsus olseni comparative genomics.</title>
        <authorList>
            <person name="Bogema D.R."/>
        </authorList>
    </citation>
    <scope>NUCLEOTIDE SEQUENCE [LARGE SCALE GENOMIC DNA]</scope>
    <source>
        <strain evidence="4 5">ATCC PRA-207</strain>
    </source>
</reference>
<keyword evidence="1" id="KW-0694">RNA-binding</keyword>
<proteinExistence type="predicted"/>
<evidence type="ECO:0000313" key="5">
    <source>
        <dbReference type="Proteomes" id="UP000553632"/>
    </source>
</evidence>
<gene>
    <name evidence="4" type="primary">RBM19_5</name>
    <name evidence="4" type="ORF">FOZ63_019972</name>
</gene>
<comment type="caution">
    <text evidence="4">The sequence shown here is derived from an EMBL/GenBank/DDBJ whole genome shotgun (WGS) entry which is preliminary data.</text>
</comment>
<organism evidence="4 5">
    <name type="scientific">Perkinsus olseni</name>
    <name type="common">Perkinsus atlanticus</name>
    <dbReference type="NCBI Taxonomy" id="32597"/>
    <lineage>
        <taxon>Eukaryota</taxon>
        <taxon>Sar</taxon>
        <taxon>Alveolata</taxon>
        <taxon>Perkinsozoa</taxon>
        <taxon>Perkinsea</taxon>
        <taxon>Perkinsida</taxon>
        <taxon>Perkinsidae</taxon>
        <taxon>Perkinsus</taxon>
    </lineage>
</organism>
<evidence type="ECO:0000256" key="2">
    <source>
        <dbReference type="SAM" id="MobiDB-lite"/>
    </source>
</evidence>
<dbReference type="InterPro" id="IPR012677">
    <property type="entry name" value="Nucleotide-bd_a/b_plait_sf"/>
</dbReference>
<dbReference type="SUPFAM" id="SSF54928">
    <property type="entry name" value="RNA-binding domain, RBD"/>
    <property type="match status" value="1"/>
</dbReference>
<dbReference type="GO" id="GO:0003723">
    <property type="term" value="F:RNA binding"/>
    <property type="evidence" value="ECO:0007669"/>
    <property type="project" value="UniProtKB-UniRule"/>
</dbReference>
<protein>
    <submittedName>
        <fullName evidence="4">RNA binding motif protein 19</fullName>
    </submittedName>
</protein>
<feature type="domain" description="RRM" evidence="3">
    <location>
        <begin position="1"/>
        <end position="41"/>
    </location>
</feature>
<dbReference type="Proteomes" id="UP000553632">
    <property type="component" value="Unassembled WGS sequence"/>
</dbReference>
<dbReference type="Pfam" id="PF00076">
    <property type="entry name" value="RRM_1"/>
    <property type="match status" value="1"/>
</dbReference>
<evidence type="ECO:0000256" key="1">
    <source>
        <dbReference type="PROSITE-ProRule" id="PRU00176"/>
    </source>
</evidence>
<evidence type="ECO:0000313" key="4">
    <source>
        <dbReference type="EMBL" id="KAF4728625.1"/>
    </source>
</evidence>